<evidence type="ECO:0000313" key="3">
    <source>
        <dbReference type="Proteomes" id="UP000193467"/>
    </source>
</evidence>
<gene>
    <name evidence="2" type="ORF">BCR35DRAFT_332286</name>
</gene>
<dbReference type="Gene3D" id="3.80.10.10">
    <property type="entry name" value="Ribonuclease Inhibitor"/>
    <property type="match status" value="1"/>
</dbReference>
<evidence type="ECO:0000313" key="2">
    <source>
        <dbReference type="EMBL" id="ORY78405.1"/>
    </source>
</evidence>
<accession>A0A1Y2F638</accession>
<keyword evidence="3" id="KW-1185">Reference proteome</keyword>
<dbReference type="InterPro" id="IPR032675">
    <property type="entry name" value="LRR_dom_sf"/>
</dbReference>
<dbReference type="AlphaFoldDB" id="A0A1Y2F638"/>
<name>A0A1Y2F638_9BASI</name>
<feature type="region of interest" description="Disordered" evidence="1">
    <location>
        <begin position="1"/>
        <end position="20"/>
    </location>
</feature>
<organism evidence="2 3">
    <name type="scientific">Leucosporidium creatinivorum</name>
    <dbReference type="NCBI Taxonomy" id="106004"/>
    <lineage>
        <taxon>Eukaryota</taxon>
        <taxon>Fungi</taxon>
        <taxon>Dikarya</taxon>
        <taxon>Basidiomycota</taxon>
        <taxon>Pucciniomycotina</taxon>
        <taxon>Microbotryomycetes</taxon>
        <taxon>Leucosporidiales</taxon>
        <taxon>Leucosporidium</taxon>
    </lineage>
</organism>
<evidence type="ECO:0000256" key="1">
    <source>
        <dbReference type="SAM" id="MobiDB-lite"/>
    </source>
</evidence>
<comment type="caution">
    <text evidence="2">The sequence shown here is derived from an EMBL/GenBank/DDBJ whole genome shotgun (WGS) entry which is preliminary data.</text>
</comment>
<protein>
    <recommendedName>
        <fullName evidence="4">RNI-like protein</fullName>
    </recommendedName>
</protein>
<evidence type="ECO:0008006" key="4">
    <source>
        <dbReference type="Google" id="ProtNLM"/>
    </source>
</evidence>
<reference evidence="2 3" key="1">
    <citation type="submission" date="2016-07" db="EMBL/GenBank/DDBJ databases">
        <title>Pervasive Adenine N6-methylation of Active Genes in Fungi.</title>
        <authorList>
            <consortium name="DOE Joint Genome Institute"/>
            <person name="Mondo S.J."/>
            <person name="Dannebaum R.O."/>
            <person name="Kuo R.C."/>
            <person name="Labutti K."/>
            <person name="Haridas S."/>
            <person name="Kuo A."/>
            <person name="Salamov A."/>
            <person name="Ahrendt S.R."/>
            <person name="Lipzen A."/>
            <person name="Sullivan W."/>
            <person name="Andreopoulos W.B."/>
            <person name="Clum A."/>
            <person name="Lindquist E."/>
            <person name="Daum C."/>
            <person name="Ramamoorthy G.K."/>
            <person name="Gryganskyi A."/>
            <person name="Culley D."/>
            <person name="Magnuson J.K."/>
            <person name="James T.Y."/>
            <person name="O'Malley M.A."/>
            <person name="Stajich J.E."/>
            <person name="Spatafora J.W."/>
            <person name="Visel A."/>
            <person name="Grigoriev I.V."/>
        </authorList>
    </citation>
    <scope>NUCLEOTIDE SEQUENCE [LARGE SCALE GENOMIC DNA]</scope>
    <source>
        <strain evidence="2 3">62-1032</strain>
    </source>
</reference>
<proteinExistence type="predicted"/>
<dbReference type="Proteomes" id="UP000193467">
    <property type="component" value="Unassembled WGS sequence"/>
</dbReference>
<dbReference type="EMBL" id="MCGR01000029">
    <property type="protein sequence ID" value="ORY78405.1"/>
    <property type="molecule type" value="Genomic_DNA"/>
</dbReference>
<dbReference type="SUPFAM" id="SSF52047">
    <property type="entry name" value="RNI-like"/>
    <property type="match status" value="1"/>
</dbReference>
<sequence>MAMIGGYDDKSSGEEDEEASAINDKLRRTLREAPHLATLVRRIILHIGGQDWHKDLMEHASEALVDLFTNCTGANSLVLHCAQSDLGLDLAASNLAKAGLGTQLVDLSAPMSGSGLLELLTKLPHLRRMVLNLDYLNKEDKDAMGRYTFPFSLEVLYLSDTAPPKFLAALTANSSSSLRHLHIEYCDESLPALSHITALETLSLSFGNMLPYPPSPDTLSTFLAAQPSLHTLHLAERNTDFLDKAFLLRLPSTLTFLDLEKSTALPADVIAYISQPAERRAKNIGLPLGDAQPRSQNKKLKMMRQACREKVSSLLRAQSRGRRGMRSRSLDALDSTRLGLGMDSLFFNEARQCKHPRMSCNSDSSSDSGVANVFFPVDRRSNDRLNRDCDRLGTYPLNGSVPLLRDRTVSIGLQLFNHKTGKQPKGDLTAWRNPTRKVPDEKFRNTKMREMAINIEIQGKEMGLMENDGREIIILIM</sequence>
<dbReference type="InParanoid" id="A0A1Y2F638"/>